<feature type="compositionally biased region" description="Low complexity" evidence="1">
    <location>
        <begin position="167"/>
        <end position="176"/>
    </location>
</feature>
<sequence>MSQAAFMDVVQGYREQRALLEKLFDDVQQDGERFSQQLDGMRRDFDRLMVVCLRNMDCEELVPDFTRPPRAGASATVAESVAVYCGLIEYGAKRQAADARARLEDQRDRGMGKRRRRMKAEFEAREHKLAAAAADPGGGAQRAGSGSSAKSIMDRLKDEQRARREAAAAQAARDAAVASSGAHQQLHSEAGAELDAEER</sequence>
<name>A0A835YXK5_9STRA</name>
<dbReference type="AlphaFoldDB" id="A0A835YXK5"/>
<feature type="compositionally biased region" description="Basic and acidic residues" evidence="1">
    <location>
        <begin position="152"/>
        <end position="166"/>
    </location>
</feature>
<protein>
    <submittedName>
        <fullName evidence="2">Uncharacterized protein</fullName>
    </submittedName>
</protein>
<evidence type="ECO:0000313" key="2">
    <source>
        <dbReference type="EMBL" id="KAG5178984.1"/>
    </source>
</evidence>
<proteinExistence type="predicted"/>
<gene>
    <name evidence="2" type="ORF">JKP88DRAFT_247782</name>
</gene>
<feature type="region of interest" description="Disordered" evidence="1">
    <location>
        <begin position="98"/>
        <end position="199"/>
    </location>
</feature>
<feature type="compositionally biased region" description="Basic and acidic residues" evidence="1">
    <location>
        <begin position="119"/>
        <end position="129"/>
    </location>
</feature>
<accession>A0A835YXK5</accession>
<reference evidence="2" key="1">
    <citation type="submission" date="2021-02" db="EMBL/GenBank/DDBJ databases">
        <title>First Annotated Genome of the Yellow-green Alga Tribonema minus.</title>
        <authorList>
            <person name="Mahan K.M."/>
        </authorList>
    </citation>
    <scope>NUCLEOTIDE SEQUENCE</scope>
    <source>
        <strain evidence="2">UTEX B ZZ1240</strain>
    </source>
</reference>
<feature type="compositionally biased region" description="Basic and acidic residues" evidence="1">
    <location>
        <begin position="98"/>
        <end position="111"/>
    </location>
</feature>
<keyword evidence="3" id="KW-1185">Reference proteome</keyword>
<organism evidence="2 3">
    <name type="scientific">Tribonema minus</name>
    <dbReference type="NCBI Taxonomy" id="303371"/>
    <lineage>
        <taxon>Eukaryota</taxon>
        <taxon>Sar</taxon>
        <taxon>Stramenopiles</taxon>
        <taxon>Ochrophyta</taxon>
        <taxon>PX clade</taxon>
        <taxon>Xanthophyceae</taxon>
        <taxon>Tribonematales</taxon>
        <taxon>Tribonemataceae</taxon>
        <taxon>Tribonema</taxon>
    </lineage>
</organism>
<dbReference type="EMBL" id="JAFCMP010000510">
    <property type="protein sequence ID" value="KAG5178984.1"/>
    <property type="molecule type" value="Genomic_DNA"/>
</dbReference>
<evidence type="ECO:0000313" key="3">
    <source>
        <dbReference type="Proteomes" id="UP000664859"/>
    </source>
</evidence>
<evidence type="ECO:0000256" key="1">
    <source>
        <dbReference type="SAM" id="MobiDB-lite"/>
    </source>
</evidence>
<dbReference type="Proteomes" id="UP000664859">
    <property type="component" value="Unassembled WGS sequence"/>
</dbReference>
<comment type="caution">
    <text evidence="2">The sequence shown here is derived from an EMBL/GenBank/DDBJ whole genome shotgun (WGS) entry which is preliminary data.</text>
</comment>